<dbReference type="InterPro" id="IPR004680">
    <property type="entry name" value="Cit_transptr-like_dom"/>
</dbReference>
<feature type="transmembrane region" description="Helical" evidence="7">
    <location>
        <begin position="6"/>
        <end position="23"/>
    </location>
</feature>
<keyword evidence="4 7" id="KW-0812">Transmembrane</keyword>
<evidence type="ECO:0000256" key="1">
    <source>
        <dbReference type="ARBA" id="ARBA00004651"/>
    </source>
</evidence>
<dbReference type="RefSeq" id="WP_265335356.1">
    <property type="nucleotide sequence ID" value="NZ_WHNP01000210.1"/>
</dbReference>
<keyword evidence="5 7" id="KW-1133">Transmembrane helix</keyword>
<evidence type="ECO:0000313" key="9">
    <source>
        <dbReference type="EMBL" id="MPW24108.1"/>
    </source>
</evidence>
<evidence type="ECO:0000256" key="5">
    <source>
        <dbReference type="ARBA" id="ARBA00022989"/>
    </source>
</evidence>
<dbReference type="PANTHER" id="PTHR43302">
    <property type="entry name" value="TRANSPORTER ARSB-RELATED"/>
    <property type="match status" value="1"/>
</dbReference>
<evidence type="ECO:0000256" key="6">
    <source>
        <dbReference type="ARBA" id="ARBA00023136"/>
    </source>
</evidence>
<gene>
    <name evidence="9" type="ORF">GCT13_47645</name>
</gene>
<evidence type="ECO:0000256" key="7">
    <source>
        <dbReference type="SAM" id="Phobius"/>
    </source>
</evidence>
<evidence type="ECO:0000256" key="4">
    <source>
        <dbReference type="ARBA" id="ARBA00022692"/>
    </source>
</evidence>
<keyword evidence="3" id="KW-1003">Cell membrane</keyword>
<organism evidence="9 10">
    <name type="scientific">Paraburkholderia franconis</name>
    <dbReference type="NCBI Taxonomy" id="2654983"/>
    <lineage>
        <taxon>Bacteria</taxon>
        <taxon>Pseudomonadati</taxon>
        <taxon>Pseudomonadota</taxon>
        <taxon>Betaproteobacteria</taxon>
        <taxon>Burkholderiales</taxon>
        <taxon>Burkholderiaceae</taxon>
        <taxon>Paraburkholderia</taxon>
    </lineage>
</organism>
<dbReference type="GO" id="GO:0055085">
    <property type="term" value="P:transmembrane transport"/>
    <property type="evidence" value="ECO:0007669"/>
    <property type="project" value="InterPro"/>
</dbReference>
<dbReference type="Pfam" id="PF03600">
    <property type="entry name" value="CitMHS"/>
    <property type="match status" value="1"/>
</dbReference>
<feature type="transmembrane region" description="Helical" evidence="7">
    <location>
        <begin position="98"/>
        <end position="117"/>
    </location>
</feature>
<dbReference type="AlphaFoldDB" id="A0A7X1NLB5"/>
<comment type="subcellular location">
    <subcellularLocation>
        <location evidence="1">Cell membrane</location>
        <topology evidence="1">Multi-pass membrane protein</topology>
    </subcellularLocation>
</comment>
<evidence type="ECO:0000313" key="10">
    <source>
        <dbReference type="Proteomes" id="UP000484381"/>
    </source>
</evidence>
<dbReference type="EMBL" id="WHNP01000210">
    <property type="protein sequence ID" value="MPW24108.1"/>
    <property type="molecule type" value="Genomic_DNA"/>
</dbReference>
<evidence type="ECO:0000259" key="8">
    <source>
        <dbReference type="Pfam" id="PF03600"/>
    </source>
</evidence>
<feature type="non-terminal residue" evidence="9">
    <location>
        <position position="128"/>
    </location>
</feature>
<proteinExistence type="predicted"/>
<evidence type="ECO:0000256" key="3">
    <source>
        <dbReference type="ARBA" id="ARBA00022475"/>
    </source>
</evidence>
<dbReference type="PANTHER" id="PTHR43302:SF5">
    <property type="entry name" value="TRANSPORTER ARSB-RELATED"/>
    <property type="match status" value="1"/>
</dbReference>
<name>A0A7X1NLB5_9BURK</name>
<dbReference type="GO" id="GO:0005886">
    <property type="term" value="C:plasma membrane"/>
    <property type="evidence" value="ECO:0007669"/>
    <property type="project" value="UniProtKB-SubCell"/>
</dbReference>
<keyword evidence="6 7" id="KW-0472">Membrane</keyword>
<keyword evidence="2" id="KW-0813">Transport</keyword>
<accession>A0A7X1NLB5</accession>
<protein>
    <submittedName>
        <fullName evidence="9">Arsenic transporter</fullName>
    </submittedName>
</protein>
<evidence type="ECO:0000256" key="2">
    <source>
        <dbReference type="ARBA" id="ARBA00022448"/>
    </source>
</evidence>
<feature type="domain" description="Citrate transporter-like" evidence="8">
    <location>
        <begin position="22"/>
        <end position="128"/>
    </location>
</feature>
<feature type="transmembrane region" description="Helical" evidence="7">
    <location>
        <begin position="32"/>
        <end position="50"/>
    </location>
</feature>
<comment type="caution">
    <text evidence="9">The sequence shown here is derived from an EMBL/GenBank/DDBJ whole genome shotgun (WGS) entry which is preliminary data.</text>
</comment>
<sequence>MNAILNSPFPVWAIAAVTALGVITRPFRLPEAIWAVLGALTLCVSGRLPWLEALHAVGKGTDVYLFLTGMMLASELARREGLFDYMAVLAARKANGSATRLFFLLYCVGTVVTILMSNDATAVVLTPA</sequence>
<keyword evidence="10" id="KW-1185">Reference proteome</keyword>
<dbReference type="Proteomes" id="UP000484381">
    <property type="component" value="Unassembled WGS sequence"/>
</dbReference>
<reference evidence="9 10" key="1">
    <citation type="submission" date="2019-10" db="EMBL/GenBank/DDBJ databases">
        <title>Paraburkholderia sp. isolated from nodules of Mimosa pudica from Brazilian Atlantic Forest soils.</title>
        <authorList>
            <person name="Paulitsch F."/>
            <person name="Hungria M."/>
            <person name="Dall'Agnol R."/>
        </authorList>
    </citation>
    <scope>NUCLEOTIDE SEQUENCE [LARGE SCALE GENOMIC DNA]</scope>
    <source>
        <strain evidence="9 10">CNPSo 3157</strain>
    </source>
</reference>